<name>A0A0A9F516_ARUDO</name>
<dbReference type="EMBL" id="GBRH01191587">
    <property type="protein sequence ID" value="JAE06309.1"/>
    <property type="molecule type" value="Transcribed_RNA"/>
</dbReference>
<sequence length="22" mass="2777">MVRNKWTRAFICISEKKCRFLF</sequence>
<protein>
    <submittedName>
        <fullName evidence="1">Uncharacterized protein</fullName>
    </submittedName>
</protein>
<evidence type="ECO:0000313" key="1">
    <source>
        <dbReference type="EMBL" id="JAE06309.1"/>
    </source>
</evidence>
<accession>A0A0A9F516</accession>
<reference evidence="1" key="1">
    <citation type="submission" date="2014-09" db="EMBL/GenBank/DDBJ databases">
        <authorList>
            <person name="Magalhaes I.L.F."/>
            <person name="Oliveira U."/>
            <person name="Santos F.R."/>
            <person name="Vidigal T.H.D.A."/>
            <person name="Brescovit A.D."/>
            <person name="Santos A.J."/>
        </authorList>
    </citation>
    <scope>NUCLEOTIDE SEQUENCE</scope>
    <source>
        <tissue evidence="1">Shoot tissue taken approximately 20 cm above the soil surface</tissue>
    </source>
</reference>
<reference evidence="1" key="2">
    <citation type="journal article" date="2015" name="Data Brief">
        <title>Shoot transcriptome of the giant reed, Arundo donax.</title>
        <authorList>
            <person name="Barrero R.A."/>
            <person name="Guerrero F.D."/>
            <person name="Moolhuijzen P."/>
            <person name="Goolsby J.A."/>
            <person name="Tidwell J."/>
            <person name="Bellgard S.E."/>
            <person name="Bellgard M.I."/>
        </authorList>
    </citation>
    <scope>NUCLEOTIDE SEQUENCE</scope>
    <source>
        <tissue evidence="1">Shoot tissue taken approximately 20 cm above the soil surface</tissue>
    </source>
</reference>
<proteinExistence type="predicted"/>
<dbReference type="AlphaFoldDB" id="A0A0A9F516"/>
<organism evidence="1">
    <name type="scientific">Arundo donax</name>
    <name type="common">Giant reed</name>
    <name type="synonym">Donax arundinaceus</name>
    <dbReference type="NCBI Taxonomy" id="35708"/>
    <lineage>
        <taxon>Eukaryota</taxon>
        <taxon>Viridiplantae</taxon>
        <taxon>Streptophyta</taxon>
        <taxon>Embryophyta</taxon>
        <taxon>Tracheophyta</taxon>
        <taxon>Spermatophyta</taxon>
        <taxon>Magnoliopsida</taxon>
        <taxon>Liliopsida</taxon>
        <taxon>Poales</taxon>
        <taxon>Poaceae</taxon>
        <taxon>PACMAD clade</taxon>
        <taxon>Arundinoideae</taxon>
        <taxon>Arundineae</taxon>
        <taxon>Arundo</taxon>
    </lineage>
</organism>